<accession>A0ABV0J5J6</accession>
<evidence type="ECO:0000259" key="3">
    <source>
        <dbReference type="Pfam" id="PF02397"/>
    </source>
</evidence>
<proteinExistence type="inferred from homology"/>
<dbReference type="PANTHER" id="PTHR30576:SF10">
    <property type="entry name" value="SLL5057 PROTEIN"/>
    <property type="match status" value="1"/>
</dbReference>
<dbReference type="Proteomes" id="UP001464891">
    <property type="component" value="Unassembled WGS sequence"/>
</dbReference>
<name>A0ABV0J5J6_9CYAN</name>
<dbReference type="GO" id="GO:0016740">
    <property type="term" value="F:transferase activity"/>
    <property type="evidence" value="ECO:0007669"/>
    <property type="project" value="UniProtKB-KW"/>
</dbReference>
<dbReference type="PANTHER" id="PTHR30576">
    <property type="entry name" value="COLANIC BIOSYNTHESIS UDP-GLUCOSE LIPID CARRIER TRANSFERASE"/>
    <property type="match status" value="1"/>
</dbReference>
<gene>
    <name evidence="4" type="ORF">NC998_08080</name>
</gene>
<evidence type="ECO:0000313" key="5">
    <source>
        <dbReference type="Proteomes" id="UP001464891"/>
    </source>
</evidence>
<protein>
    <submittedName>
        <fullName evidence="4">Sugar transferase</fullName>
    </submittedName>
</protein>
<dbReference type="EMBL" id="JAMPKM010000003">
    <property type="protein sequence ID" value="MEP0817053.1"/>
    <property type="molecule type" value="Genomic_DNA"/>
</dbReference>
<dbReference type="InterPro" id="IPR003362">
    <property type="entry name" value="Bact_transf"/>
</dbReference>
<dbReference type="RefSeq" id="WP_190439556.1">
    <property type="nucleotide sequence ID" value="NZ_JAMPKM010000003.1"/>
</dbReference>
<evidence type="ECO:0000256" key="1">
    <source>
        <dbReference type="ARBA" id="ARBA00006464"/>
    </source>
</evidence>
<evidence type="ECO:0000256" key="2">
    <source>
        <dbReference type="SAM" id="Phobius"/>
    </source>
</evidence>
<sequence>MNLLSIPTNSVKALPKSDRSFKYELKWRQKHLVVRRAPNSASNHLPSLESQRWLIACLKRSPIRLISLAPDVGEEKLRFWADACEQAGKSLFLTIPNTSELPKKQSGRSWRIKRLLDRVAAAIAILLLSPVFLAIALLVRLQSPGPILFCQWRVGERGRLFRIYKFRTMSANAEQLHHQVMGHQPGLHKHENDPRVTPNGRWLRKYSLDELPQLFNVLRGEMSFVGPRPWALYDAVRISPEVRQRLNALPGITGPWQVMARSNMRDIDTVNRSDLKYLRHWSLWQDLKILLLTVPKVLTGFGAY</sequence>
<dbReference type="Pfam" id="PF02397">
    <property type="entry name" value="Bac_transf"/>
    <property type="match status" value="1"/>
</dbReference>
<comment type="similarity">
    <text evidence="1">Belongs to the bacterial sugar transferase family.</text>
</comment>
<comment type="caution">
    <text evidence="4">The sequence shown here is derived from an EMBL/GenBank/DDBJ whole genome shotgun (WGS) entry which is preliminary data.</text>
</comment>
<keyword evidence="2" id="KW-0812">Transmembrane</keyword>
<keyword evidence="5" id="KW-1185">Reference proteome</keyword>
<keyword evidence="2" id="KW-0472">Membrane</keyword>
<evidence type="ECO:0000313" key="4">
    <source>
        <dbReference type="EMBL" id="MEP0817053.1"/>
    </source>
</evidence>
<feature type="domain" description="Bacterial sugar transferase" evidence="3">
    <location>
        <begin position="113"/>
        <end position="298"/>
    </location>
</feature>
<keyword evidence="2" id="KW-1133">Transmembrane helix</keyword>
<reference evidence="4 5" key="1">
    <citation type="submission" date="2022-04" db="EMBL/GenBank/DDBJ databases">
        <title>Positive selection, recombination, and allopatry shape intraspecific diversity of widespread and dominant cyanobacteria.</title>
        <authorList>
            <person name="Wei J."/>
            <person name="Shu W."/>
            <person name="Hu C."/>
        </authorList>
    </citation>
    <scope>NUCLEOTIDE SEQUENCE [LARGE SCALE GENOMIC DNA]</scope>
    <source>
        <strain evidence="4 5">GB2-A4</strain>
    </source>
</reference>
<dbReference type="NCBIfam" id="NF045514">
    <property type="entry name" value="glycotran_HepC"/>
    <property type="match status" value="1"/>
</dbReference>
<keyword evidence="4" id="KW-0808">Transferase</keyword>
<feature type="transmembrane region" description="Helical" evidence="2">
    <location>
        <begin position="119"/>
        <end position="141"/>
    </location>
</feature>
<organism evidence="4 5">
    <name type="scientific">Trichocoleus desertorum GB2-A4</name>
    <dbReference type="NCBI Taxonomy" id="2933944"/>
    <lineage>
        <taxon>Bacteria</taxon>
        <taxon>Bacillati</taxon>
        <taxon>Cyanobacteriota</taxon>
        <taxon>Cyanophyceae</taxon>
        <taxon>Leptolyngbyales</taxon>
        <taxon>Trichocoleusaceae</taxon>
        <taxon>Trichocoleus</taxon>
    </lineage>
</organism>